<keyword evidence="3" id="KW-0695">RNA-directed DNA polymerase</keyword>
<accession>A0A699HRS3</accession>
<dbReference type="EMBL" id="BKCJ010203787">
    <property type="protein sequence ID" value="GEY72564.1"/>
    <property type="molecule type" value="Genomic_DNA"/>
</dbReference>
<feature type="region of interest" description="Disordered" evidence="1">
    <location>
        <begin position="1"/>
        <end position="33"/>
    </location>
</feature>
<dbReference type="PANTHER" id="PTHR33223">
    <property type="entry name" value="CCHC-TYPE DOMAIN-CONTAINING PROTEIN"/>
    <property type="match status" value="1"/>
</dbReference>
<organism evidence="3">
    <name type="scientific">Tanacetum cinerariifolium</name>
    <name type="common">Dalmatian daisy</name>
    <name type="synonym">Chrysanthemum cinerariifolium</name>
    <dbReference type="NCBI Taxonomy" id="118510"/>
    <lineage>
        <taxon>Eukaryota</taxon>
        <taxon>Viridiplantae</taxon>
        <taxon>Streptophyta</taxon>
        <taxon>Embryophyta</taxon>
        <taxon>Tracheophyta</taxon>
        <taxon>Spermatophyta</taxon>
        <taxon>Magnoliopsida</taxon>
        <taxon>eudicotyledons</taxon>
        <taxon>Gunneridae</taxon>
        <taxon>Pentapetalae</taxon>
        <taxon>asterids</taxon>
        <taxon>campanulids</taxon>
        <taxon>Asterales</taxon>
        <taxon>Asteraceae</taxon>
        <taxon>Asteroideae</taxon>
        <taxon>Anthemideae</taxon>
        <taxon>Anthemidinae</taxon>
        <taxon>Tanacetum</taxon>
    </lineage>
</organism>
<feature type="domain" description="Retrotransposon gag" evidence="2">
    <location>
        <begin position="134"/>
        <end position="226"/>
    </location>
</feature>
<keyword evidence="3" id="KW-0808">Transferase</keyword>
<name>A0A699HRS3_TANCI</name>
<keyword evidence="3" id="KW-0548">Nucleotidyltransferase</keyword>
<evidence type="ECO:0000313" key="3">
    <source>
        <dbReference type="EMBL" id="GEY72564.1"/>
    </source>
</evidence>
<reference evidence="3" key="1">
    <citation type="journal article" date="2019" name="Sci. Rep.">
        <title>Draft genome of Tanacetum cinerariifolium, the natural source of mosquito coil.</title>
        <authorList>
            <person name="Yamashiro T."/>
            <person name="Shiraishi A."/>
            <person name="Satake H."/>
            <person name="Nakayama K."/>
        </authorList>
    </citation>
    <scope>NUCLEOTIDE SEQUENCE</scope>
</reference>
<evidence type="ECO:0000259" key="2">
    <source>
        <dbReference type="Pfam" id="PF03732"/>
    </source>
</evidence>
<dbReference type="AlphaFoldDB" id="A0A699HRS3"/>
<sequence length="367" mass="41740">MQTRSSSRLVSDQSSNSTSSTNPNPKVHNRRRSKQRIVNSNLEEHSHPVVTMSNQRTMAQLLQAPTEGYEDAIVVPTITANNFELKHGLLTLVQNKQFYGHDKEYPHAHIRYFNKITSTLKFPNVPNTSIKLMLFPFSLEGVARIWLEKEPPRSIFTWDDFVSKFINQFFPPSKTTSLRNEITNFQQRFDESFSEAWERFKDLLRACPHHGFSELHQLDTFYNALNSKDQDSLNSADGGNFLDKMPRDCLSIIESKSKVRYSRDKLVVAKVSTNASTSGVSPDVAELKDMVKALLLDEKGQNQSPAPVKAIKESCVTCDGAHSYKNCPATDGNVYRDNIQEYVSQASAVNYNQRNTSYRPQMMSNQI</sequence>
<dbReference type="PANTHER" id="PTHR33223:SF11">
    <property type="entry name" value="ELEMENT PROTEIN, PUTATIVE-RELATED"/>
    <property type="match status" value="1"/>
</dbReference>
<protein>
    <submittedName>
        <fullName evidence="3">Reverse transcriptase domain-containing protein</fullName>
    </submittedName>
</protein>
<evidence type="ECO:0000256" key="1">
    <source>
        <dbReference type="SAM" id="MobiDB-lite"/>
    </source>
</evidence>
<proteinExistence type="predicted"/>
<dbReference type="GO" id="GO:0003964">
    <property type="term" value="F:RNA-directed DNA polymerase activity"/>
    <property type="evidence" value="ECO:0007669"/>
    <property type="project" value="UniProtKB-KW"/>
</dbReference>
<comment type="caution">
    <text evidence="3">The sequence shown here is derived from an EMBL/GenBank/DDBJ whole genome shotgun (WGS) entry which is preliminary data.</text>
</comment>
<dbReference type="InterPro" id="IPR005162">
    <property type="entry name" value="Retrotrans_gag_dom"/>
</dbReference>
<dbReference type="Pfam" id="PF03732">
    <property type="entry name" value="Retrotrans_gag"/>
    <property type="match status" value="1"/>
</dbReference>
<feature type="compositionally biased region" description="Low complexity" evidence="1">
    <location>
        <begin position="1"/>
        <end position="25"/>
    </location>
</feature>
<gene>
    <name evidence="3" type="ORF">Tci_444538</name>
</gene>